<keyword evidence="6 7" id="KW-0694">RNA-binding</keyword>
<dbReference type="Proteomes" id="UP001595776">
    <property type="component" value="Unassembled WGS sequence"/>
</dbReference>
<reference evidence="11" key="1">
    <citation type="journal article" date="2019" name="Int. J. Syst. Evol. Microbiol.">
        <title>The Global Catalogue of Microorganisms (GCM) 10K type strain sequencing project: providing services to taxonomists for standard genome sequencing and annotation.</title>
        <authorList>
            <consortium name="The Broad Institute Genomics Platform"/>
            <consortium name="The Broad Institute Genome Sequencing Center for Infectious Disease"/>
            <person name="Wu L."/>
            <person name="Ma J."/>
        </authorList>
    </citation>
    <scope>NUCLEOTIDE SEQUENCE [LARGE SCALE GENOMIC DNA]</scope>
    <source>
        <strain evidence="11">CGMCC 1.15304</strain>
    </source>
</reference>
<evidence type="ECO:0000256" key="5">
    <source>
        <dbReference type="ARBA" id="ARBA00022691"/>
    </source>
</evidence>
<keyword evidence="11" id="KW-1185">Reference proteome</keyword>
<dbReference type="InterPro" id="IPR001737">
    <property type="entry name" value="KsgA/Erm"/>
</dbReference>
<dbReference type="PANTHER" id="PTHR11727">
    <property type="entry name" value="DIMETHYLADENOSINE TRANSFERASE"/>
    <property type="match status" value="1"/>
</dbReference>
<feature type="binding site" evidence="7 8">
    <location>
        <position position="28"/>
    </location>
    <ligand>
        <name>S-adenosyl-L-methionine</name>
        <dbReference type="ChEBI" id="CHEBI:59789"/>
    </ligand>
</feature>
<sequence length="286" mass="31915">MTDTLPPLRDVIREYDLRAKKSFGQNFLLDLNLTRKIARIPGDISDSVIYEVGPGPGGLTRGLLAEGAKRVVAVEMDPRCLDALADISAAYDGRLTVHQGDALKMDEQELLAPKEGEKMRIASNLPYNVGTLLLIKWLTLDEWKPWFTSLTLMFQREVADRIVAQPRTKAYGRLSVLAQWRGKVRIALNVPAAAFTPPPKVASAVIHYEPTEPIDPEVKLKDLELVVEKAFGQRRKMLRASLKSLPVNAQELLAMAEIEETKRAEDLPVEDFVRLAKCYGAMKSNP</sequence>
<dbReference type="Pfam" id="PF00398">
    <property type="entry name" value="RrnaAD"/>
    <property type="match status" value="1"/>
</dbReference>
<dbReference type="EC" id="2.1.1.182" evidence="7"/>
<feature type="binding site" evidence="7 8">
    <location>
        <position position="53"/>
    </location>
    <ligand>
        <name>S-adenosyl-L-methionine</name>
        <dbReference type="ChEBI" id="CHEBI:59789"/>
    </ligand>
</feature>
<evidence type="ECO:0000256" key="8">
    <source>
        <dbReference type="PROSITE-ProRule" id="PRU01026"/>
    </source>
</evidence>
<gene>
    <name evidence="7 10" type="primary">rsmA</name>
    <name evidence="7" type="synonym">ksgA</name>
    <name evidence="10" type="ORF">ACFO5Q_10445</name>
</gene>
<evidence type="ECO:0000256" key="3">
    <source>
        <dbReference type="ARBA" id="ARBA00022603"/>
    </source>
</evidence>
<dbReference type="CDD" id="cd02440">
    <property type="entry name" value="AdoMet_MTases"/>
    <property type="match status" value="1"/>
</dbReference>
<dbReference type="Gene3D" id="3.40.50.150">
    <property type="entry name" value="Vaccinia Virus protein VP39"/>
    <property type="match status" value="1"/>
</dbReference>
<evidence type="ECO:0000313" key="10">
    <source>
        <dbReference type="EMBL" id="MFC4348264.1"/>
    </source>
</evidence>
<keyword evidence="2 7" id="KW-0698">rRNA processing</keyword>
<evidence type="ECO:0000256" key="7">
    <source>
        <dbReference type="HAMAP-Rule" id="MF_00607"/>
    </source>
</evidence>
<dbReference type="SMART" id="SM00650">
    <property type="entry name" value="rADc"/>
    <property type="match status" value="1"/>
</dbReference>
<dbReference type="Gene3D" id="1.10.8.100">
    <property type="entry name" value="Ribosomal RNA adenine dimethylase-like, domain 2"/>
    <property type="match status" value="1"/>
</dbReference>
<dbReference type="EMBL" id="JBHSCR010000007">
    <property type="protein sequence ID" value="MFC4348264.1"/>
    <property type="molecule type" value="Genomic_DNA"/>
</dbReference>
<keyword evidence="3 7" id="KW-0489">Methyltransferase</keyword>
<evidence type="ECO:0000259" key="9">
    <source>
        <dbReference type="SMART" id="SM00650"/>
    </source>
</evidence>
<feature type="domain" description="Ribosomal RNA adenine methylase transferase N-terminal" evidence="9">
    <location>
        <begin position="33"/>
        <end position="212"/>
    </location>
</feature>
<feature type="binding site" evidence="7 8">
    <location>
        <position position="101"/>
    </location>
    <ligand>
        <name>S-adenosyl-L-methionine</name>
        <dbReference type="ChEBI" id="CHEBI:59789"/>
    </ligand>
</feature>
<dbReference type="NCBIfam" id="TIGR00755">
    <property type="entry name" value="ksgA"/>
    <property type="match status" value="1"/>
</dbReference>
<name>A0ABV8UAP3_9PROT</name>
<accession>A0ABV8UAP3</accession>
<comment type="caution">
    <text evidence="10">The sequence shown here is derived from an EMBL/GenBank/DDBJ whole genome shotgun (WGS) entry which is preliminary data.</text>
</comment>
<comment type="catalytic activity">
    <reaction evidence="7">
        <text>adenosine(1518)/adenosine(1519) in 16S rRNA + 4 S-adenosyl-L-methionine = N(6)-dimethyladenosine(1518)/N(6)-dimethyladenosine(1519) in 16S rRNA + 4 S-adenosyl-L-homocysteine + 4 H(+)</text>
        <dbReference type="Rhea" id="RHEA:19609"/>
        <dbReference type="Rhea" id="RHEA-COMP:10232"/>
        <dbReference type="Rhea" id="RHEA-COMP:10233"/>
        <dbReference type="ChEBI" id="CHEBI:15378"/>
        <dbReference type="ChEBI" id="CHEBI:57856"/>
        <dbReference type="ChEBI" id="CHEBI:59789"/>
        <dbReference type="ChEBI" id="CHEBI:74411"/>
        <dbReference type="ChEBI" id="CHEBI:74493"/>
        <dbReference type="EC" id="2.1.1.182"/>
    </reaction>
</comment>
<evidence type="ECO:0000256" key="1">
    <source>
        <dbReference type="ARBA" id="ARBA00022490"/>
    </source>
</evidence>
<feature type="binding site" evidence="7 8">
    <location>
        <position position="26"/>
    </location>
    <ligand>
        <name>S-adenosyl-L-methionine</name>
        <dbReference type="ChEBI" id="CHEBI:59789"/>
    </ligand>
</feature>
<comment type="subcellular location">
    <subcellularLocation>
        <location evidence="7">Cytoplasm</location>
    </subcellularLocation>
</comment>
<keyword evidence="4 7" id="KW-0808">Transferase</keyword>
<evidence type="ECO:0000256" key="4">
    <source>
        <dbReference type="ARBA" id="ARBA00022679"/>
    </source>
</evidence>
<comment type="function">
    <text evidence="7">Specifically dimethylates two adjacent adenosines (A1518 and A1519) in the loop of a conserved hairpin near the 3'-end of 16S rRNA in the 30S particle. May play a critical role in biogenesis of 30S subunits.</text>
</comment>
<keyword evidence="1 7" id="KW-0963">Cytoplasm</keyword>
<dbReference type="PROSITE" id="PS51689">
    <property type="entry name" value="SAM_RNA_A_N6_MT"/>
    <property type="match status" value="1"/>
</dbReference>
<dbReference type="RefSeq" id="WP_068145844.1">
    <property type="nucleotide sequence ID" value="NZ_JBHSCR010000007.1"/>
</dbReference>
<evidence type="ECO:0000256" key="2">
    <source>
        <dbReference type="ARBA" id="ARBA00022552"/>
    </source>
</evidence>
<dbReference type="PROSITE" id="PS01131">
    <property type="entry name" value="RRNA_A_DIMETH"/>
    <property type="match status" value="1"/>
</dbReference>
<proteinExistence type="inferred from homology"/>
<evidence type="ECO:0000256" key="6">
    <source>
        <dbReference type="ARBA" id="ARBA00022884"/>
    </source>
</evidence>
<feature type="binding site" evidence="7 8">
    <location>
        <position position="75"/>
    </location>
    <ligand>
        <name>S-adenosyl-L-methionine</name>
        <dbReference type="ChEBI" id="CHEBI:59789"/>
    </ligand>
</feature>
<dbReference type="InterPro" id="IPR020598">
    <property type="entry name" value="rRNA_Ade_methylase_Trfase_N"/>
</dbReference>
<dbReference type="SUPFAM" id="SSF53335">
    <property type="entry name" value="S-adenosyl-L-methionine-dependent methyltransferases"/>
    <property type="match status" value="1"/>
</dbReference>
<dbReference type="InterPro" id="IPR011530">
    <property type="entry name" value="rRNA_adenine_dimethylase"/>
</dbReference>
<dbReference type="InterPro" id="IPR029063">
    <property type="entry name" value="SAM-dependent_MTases_sf"/>
</dbReference>
<evidence type="ECO:0000313" key="11">
    <source>
        <dbReference type="Proteomes" id="UP001595776"/>
    </source>
</evidence>
<comment type="similarity">
    <text evidence="7">Belongs to the class I-like SAM-binding methyltransferase superfamily. rRNA adenine N(6)-methyltransferase family. RsmA subfamily.</text>
</comment>
<feature type="binding site" evidence="7 8">
    <location>
        <position position="124"/>
    </location>
    <ligand>
        <name>S-adenosyl-L-methionine</name>
        <dbReference type="ChEBI" id="CHEBI:59789"/>
    </ligand>
</feature>
<dbReference type="PANTHER" id="PTHR11727:SF7">
    <property type="entry name" value="DIMETHYLADENOSINE TRANSFERASE-RELATED"/>
    <property type="match status" value="1"/>
</dbReference>
<organism evidence="10 11">
    <name type="scientific">Kordiimonas lipolytica</name>
    <dbReference type="NCBI Taxonomy" id="1662421"/>
    <lineage>
        <taxon>Bacteria</taxon>
        <taxon>Pseudomonadati</taxon>
        <taxon>Pseudomonadota</taxon>
        <taxon>Alphaproteobacteria</taxon>
        <taxon>Kordiimonadales</taxon>
        <taxon>Kordiimonadaceae</taxon>
        <taxon>Kordiimonas</taxon>
    </lineage>
</organism>
<dbReference type="InterPro" id="IPR020596">
    <property type="entry name" value="rRNA_Ade_Mease_Trfase_CS"/>
</dbReference>
<dbReference type="GO" id="GO:0052908">
    <property type="term" value="F:16S rRNA (adenine(1518)-N(6)/adenine(1519)-N(6))-dimethyltransferase activity"/>
    <property type="evidence" value="ECO:0007669"/>
    <property type="project" value="UniProtKB-EC"/>
</dbReference>
<keyword evidence="5 7" id="KW-0949">S-adenosyl-L-methionine</keyword>
<dbReference type="InterPro" id="IPR023165">
    <property type="entry name" value="rRNA_Ade_diMease-like_C"/>
</dbReference>
<protein>
    <recommendedName>
        <fullName evidence="7">Ribosomal RNA small subunit methyltransferase A</fullName>
        <ecNumber evidence="7">2.1.1.182</ecNumber>
    </recommendedName>
    <alternativeName>
        <fullName evidence="7">16S rRNA (adenine(1518)-N(6)/adenine(1519)-N(6))-dimethyltransferase</fullName>
    </alternativeName>
    <alternativeName>
        <fullName evidence="7">16S rRNA dimethyladenosine transferase</fullName>
    </alternativeName>
    <alternativeName>
        <fullName evidence="7">16S rRNA dimethylase</fullName>
    </alternativeName>
    <alternativeName>
        <fullName evidence="7">S-adenosylmethionine-6-N', N'-adenosyl(rRNA) dimethyltransferase</fullName>
    </alternativeName>
</protein>
<dbReference type="HAMAP" id="MF_00607">
    <property type="entry name" value="16SrRNA_methyltr_A"/>
    <property type="match status" value="1"/>
</dbReference>